<dbReference type="EMBL" id="JACAGC010000007">
    <property type="protein sequence ID" value="KAF6357122.1"/>
    <property type="molecule type" value="Genomic_DNA"/>
</dbReference>
<name>A0A7J7Y595_RHIFE</name>
<organism evidence="1 2">
    <name type="scientific">Rhinolophus ferrumequinum</name>
    <name type="common">Greater horseshoe bat</name>
    <dbReference type="NCBI Taxonomy" id="59479"/>
    <lineage>
        <taxon>Eukaryota</taxon>
        <taxon>Metazoa</taxon>
        <taxon>Chordata</taxon>
        <taxon>Craniata</taxon>
        <taxon>Vertebrata</taxon>
        <taxon>Euteleostomi</taxon>
        <taxon>Mammalia</taxon>
        <taxon>Eutheria</taxon>
        <taxon>Laurasiatheria</taxon>
        <taxon>Chiroptera</taxon>
        <taxon>Yinpterochiroptera</taxon>
        <taxon>Rhinolophoidea</taxon>
        <taxon>Rhinolophidae</taxon>
        <taxon>Rhinolophinae</taxon>
        <taxon>Rhinolophus</taxon>
    </lineage>
</organism>
<comment type="caution">
    <text evidence="1">The sequence shown here is derived from an EMBL/GenBank/DDBJ whole genome shotgun (WGS) entry which is preliminary data.</text>
</comment>
<dbReference type="Proteomes" id="UP000585614">
    <property type="component" value="Unassembled WGS sequence"/>
</dbReference>
<dbReference type="AlphaFoldDB" id="A0A7J7Y595"/>
<proteinExistence type="predicted"/>
<evidence type="ECO:0000313" key="2">
    <source>
        <dbReference type="Proteomes" id="UP000585614"/>
    </source>
</evidence>
<gene>
    <name evidence="1" type="ORF">mRhiFer1_010043</name>
</gene>
<accession>A0A7J7Y595</accession>
<sequence>MKEDNQKVAASTKMLCRYGMQQAMGKGRKRAWLSSTCSWPCGTPQTTKDTVQLRGMPQPQMHSCHIPFTLATRIPPTCSRILQLVLFCLLMRQPADSKYFLIKDLSSQAECYLTNVLDSFPLTLSHTSIFFTHPSLHNLLYIPSCPEEDCLRVDSLSP</sequence>
<reference evidence="1 2" key="1">
    <citation type="journal article" date="2020" name="Nature">
        <title>Six reference-quality genomes reveal evolution of bat adaptations.</title>
        <authorList>
            <person name="Jebb D."/>
            <person name="Huang Z."/>
            <person name="Pippel M."/>
            <person name="Hughes G.M."/>
            <person name="Lavrichenko K."/>
            <person name="Devanna P."/>
            <person name="Winkler S."/>
            <person name="Jermiin L.S."/>
            <person name="Skirmuntt E.C."/>
            <person name="Katzourakis A."/>
            <person name="Burkitt-Gray L."/>
            <person name="Ray D.A."/>
            <person name="Sullivan K.A.M."/>
            <person name="Roscito J.G."/>
            <person name="Kirilenko B.M."/>
            <person name="Davalos L.M."/>
            <person name="Corthals A.P."/>
            <person name="Power M.L."/>
            <person name="Jones G."/>
            <person name="Ransome R.D."/>
            <person name="Dechmann D.K.N."/>
            <person name="Locatelli A.G."/>
            <person name="Puechmaille S.J."/>
            <person name="Fedrigo O."/>
            <person name="Jarvis E.D."/>
            <person name="Hiller M."/>
            <person name="Vernes S.C."/>
            <person name="Myers E.W."/>
            <person name="Teeling E.C."/>
        </authorList>
    </citation>
    <scope>NUCLEOTIDE SEQUENCE [LARGE SCALE GENOMIC DNA]</scope>
    <source>
        <strain evidence="1">MRhiFer1</strain>
        <tissue evidence="1">Lung</tissue>
    </source>
</reference>
<evidence type="ECO:0000313" key="1">
    <source>
        <dbReference type="EMBL" id="KAF6357122.1"/>
    </source>
</evidence>
<protein>
    <submittedName>
        <fullName evidence="1">Uncharacterized protein</fullName>
    </submittedName>
</protein>